<dbReference type="InterPro" id="IPR051906">
    <property type="entry name" value="TolC-like"/>
</dbReference>
<keyword evidence="5" id="KW-0998">Cell outer membrane</keyword>
<dbReference type="Gene3D" id="1.20.1600.10">
    <property type="entry name" value="Outer membrane efflux proteins (OEP)"/>
    <property type="match status" value="1"/>
</dbReference>
<gene>
    <name evidence="6" type="ORF">ACFPFU_17275</name>
</gene>
<comment type="subcellular location">
    <subcellularLocation>
        <location evidence="1">Cell outer membrane</location>
    </subcellularLocation>
</comment>
<dbReference type="Proteomes" id="UP001595818">
    <property type="component" value="Unassembled WGS sequence"/>
</dbReference>
<accession>A0ABV9T3Z4</accession>
<dbReference type="EMBL" id="JBHSJJ010000010">
    <property type="protein sequence ID" value="MFC4873457.1"/>
    <property type="molecule type" value="Genomic_DNA"/>
</dbReference>
<evidence type="ECO:0000256" key="2">
    <source>
        <dbReference type="ARBA" id="ARBA00022452"/>
    </source>
</evidence>
<dbReference type="SUPFAM" id="SSF56954">
    <property type="entry name" value="Outer membrane efflux proteins (OEP)"/>
    <property type="match status" value="1"/>
</dbReference>
<evidence type="ECO:0000256" key="1">
    <source>
        <dbReference type="ARBA" id="ARBA00004442"/>
    </source>
</evidence>
<dbReference type="PANTHER" id="PTHR30026">
    <property type="entry name" value="OUTER MEMBRANE PROTEIN TOLC"/>
    <property type="match status" value="1"/>
</dbReference>
<keyword evidence="7" id="KW-1185">Reference proteome</keyword>
<reference evidence="7" key="1">
    <citation type="journal article" date="2019" name="Int. J. Syst. Evol. Microbiol.">
        <title>The Global Catalogue of Microorganisms (GCM) 10K type strain sequencing project: providing services to taxonomists for standard genome sequencing and annotation.</title>
        <authorList>
            <consortium name="The Broad Institute Genomics Platform"/>
            <consortium name="The Broad Institute Genome Sequencing Center for Infectious Disease"/>
            <person name="Wu L."/>
            <person name="Ma J."/>
        </authorList>
    </citation>
    <scope>NUCLEOTIDE SEQUENCE [LARGE SCALE GENOMIC DNA]</scope>
    <source>
        <strain evidence="7">CGMCC 4.7466</strain>
    </source>
</reference>
<dbReference type="PANTHER" id="PTHR30026:SF20">
    <property type="entry name" value="OUTER MEMBRANE PROTEIN TOLC"/>
    <property type="match status" value="1"/>
</dbReference>
<name>A0ABV9T3Z4_9BACT</name>
<evidence type="ECO:0000256" key="4">
    <source>
        <dbReference type="ARBA" id="ARBA00023136"/>
    </source>
</evidence>
<sequence length="425" mass="48491">MINVKFLFIGTVLLALHTRWAPAQHRETLTIEVAVARAEEHYPLVRQYALIEQSRAYSVENASKGYFPQASLAGQASYQSDVTRLPFSLTNMEVPVVSRDQYRIYGEVVQPITDVFRTIPYRRNLADAQAEVDKKKLEVELYQLRDRVQQLFFGILLIDAQLEQTVLSQADVRSGMEQLQVAVKHGAALQSSMDLLRAESLKLDQKTIELASARKSYLNMLGSFTNLHLDETTAFEIPVMLVPSGGINRPELALVEQQKRVLAIKEGLLRAAIRPRFSLFFQGGYGRPALNMLNNDFDLYYIGGLRLNWNLSGFYTYKNERQALRIHRNSLDLQAETFLFNADLSLQQQGVELGKLQELMVKDREIIALRESIKGNAQNQLANGTITAHDYVKVVHEEDRARQEMALHRIQYLMAQYKHQFISGD</sequence>
<organism evidence="6 7">
    <name type="scientific">Negadavirga shengliensis</name>
    <dbReference type="NCBI Taxonomy" id="1389218"/>
    <lineage>
        <taxon>Bacteria</taxon>
        <taxon>Pseudomonadati</taxon>
        <taxon>Bacteroidota</taxon>
        <taxon>Cytophagia</taxon>
        <taxon>Cytophagales</taxon>
        <taxon>Cyclobacteriaceae</taxon>
        <taxon>Negadavirga</taxon>
    </lineage>
</organism>
<evidence type="ECO:0000313" key="7">
    <source>
        <dbReference type="Proteomes" id="UP001595818"/>
    </source>
</evidence>
<evidence type="ECO:0000256" key="3">
    <source>
        <dbReference type="ARBA" id="ARBA00022692"/>
    </source>
</evidence>
<protein>
    <submittedName>
        <fullName evidence="6">TolC family protein</fullName>
    </submittedName>
</protein>
<keyword evidence="2" id="KW-1134">Transmembrane beta strand</keyword>
<evidence type="ECO:0000313" key="6">
    <source>
        <dbReference type="EMBL" id="MFC4873457.1"/>
    </source>
</evidence>
<proteinExistence type="predicted"/>
<keyword evidence="3" id="KW-0812">Transmembrane</keyword>
<keyword evidence="4" id="KW-0472">Membrane</keyword>
<evidence type="ECO:0000256" key="5">
    <source>
        <dbReference type="ARBA" id="ARBA00023237"/>
    </source>
</evidence>
<comment type="caution">
    <text evidence="6">The sequence shown here is derived from an EMBL/GenBank/DDBJ whole genome shotgun (WGS) entry which is preliminary data.</text>
</comment>
<dbReference type="RefSeq" id="WP_377066331.1">
    <property type="nucleotide sequence ID" value="NZ_JBHSJJ010000010.1"/>
</dbReference>